<dbReference type="Pfam" id="PF21362">
    <property type="entry name" value="Sina_RING"/>
    <property type="match status" value="1"/>
</dbReference>
<gene>
    <name evidence="6" type="primary">LOC108565568</name>
</gene>
<name>A0ABM1N190_NICVS</name>
<sequence>MQKFVYLCPVLPLGSCPWEGTREEVLPHFKHTHPDLLIESNVFRLDDLAGEKNQLMSYSEEVFLIQSSSVSSKIELTLRYLGSQVNAHTFNYYVVVQAGKYAFNNLYSDSYNPVRNNGPIIEIDMDILKMTSRGAQEVTCTLNLEISLKNLSRELSLKRSKRLAVSRNSSFTLQQICPEESYFVGENIDFVDKRYTDSDKLSLIKCSTCSDNMTSPIYMCDSGHSVCYQCKLKTCGVCGNSIHDFRNTDLEEESRRMRHPCRYNLCSTVLEGRIIREHEVQCKYTGYKCFVCCKKFVYSDAEVHFKMVHPSLRLCKDMIVQFPLDSHFVIISKSGIFECLSEKQITITQWTVRFCGSSQFFYECQLTIKGKKGHERKYVLRRKGNDHKLTLNFSEYKSLKPVMATLQIHALF</sequence>
<keyword evidence="3" id="KW-0862">Zinc</keyword>
<evidence type="ECO:0000313" key="5">
    <source>
        <dbReference type="Proteomes" id="UP000695000"/>
    </source>
</evidence>
<protein>
    <submittedName>
        <fullName evidence="6">E3 ubiquitin-protein ligase siah-1-like</fullName>
    </submittedName>
</protein>
<evidence type="ECO:0000313" key="6">
    <source>
        <dbReference type="RefSeq" id="XP_017780590.1"/>
    </source>
</evidence>
<dbReference type="GeneID" id="108565568"/>
<keyword evidence="5" id="KW-1185">Reference proteome</keyword>
<reference evidence="6" key="1">
    <citation type="submission" date="2025-08" db="UniProtKB">
        <authorList>
            <consortium name="RefSeq"/>
        </authorList>
    </citation>
    <scope>IDENTIFICATION</scope>
    <source>
        <tissue evidence="6">Whole Larva</tissue>
    </source>
</reference>
<dbReference type="PANTHER" id="PTHR45877">
    <property type="entry name" value="E3 UBIQUITIN-PROTEIN LIGASE SIAH2"/>
    <property type="match status" value="1"/>
</dbReference>
<dbReference type="InterPro" id="IPR004162">
    <property type="entry name" value="SINA-like_animal"/>
</dbReference>
<evidence type="ECO:0000256" key="3">
    <source>
        <dbReference type="ARBA" id="ARBA00022833"/>
    </source>
</evidence>
<dbReference type="Proteomes" id="UP000695000">
    <property type="component" value="Unplaced"/>
</dbReference>
<proteinExistence type="predicted"/>
<keyword evidence="1" id="KW-0479">Metal-binding</keyword>
<evidence type="ECO:0000259" key="4">
    <source>
        <dbReference type="Pfam" id="PF21362"/>
    </source>
</evidence>
<dbReference type="RefSeq" id="XP_017780590.1">
    <property type="nucleotide sequence ID" value="XM_017925101.1"/>
</dbReference>
<feature type="domain" description="E3 ubiquitin-protein ligase Sina-like RING finger" evidence="4">
    <location>
        <begin position="206"/>
        <end position="238"/>
    </location>
</feature>
<dbReference type="InterPro" id="IPR049548">
    <property type="entry name" value="Sina-like_RING"/>
</dbReference>
<evidence type="ECO:0000256" key="1">
    <source>
        <dbReference type="ARBA" id="ARBA00022723"/>
    </source>
</evidence>
<keyword evidence="2" id="KW-0863">Zinc-finger</keyword>
<dbReference type="Gene3D" id="3.30.160.60">
    <property type="entry name" value="Classic Zinc Finger"/>
    <property type="match status" value="1"/>
</dbReference>
<organism evidence="5 6">
    <name type="scientific">Nicrophorus vespilloides</name>
    <name type="common">Boreal carrion beetle</name>
    <dbReference type="NCBI Taxonomy" id="110193"/>
    <lineage>
        <taxon>Eukaryota</taxon>
        <taxon>Metazoa</taxon>
        <taxon>Ecdysozoa</taxon>
        <taxon>Arthropoda</taxon>
        <taxon>Hexapoda</taxon>
        <taxon>Insecta</taxon>
        <taxon>Pterygota</taxon>
        <taxon>Neoptera</taxon>
        <taxon>Endopterygota</taxon>
        <taxon>Coleoptera</taxon>
        <taxon>Polyphaga</taxon>
        <taxon>Staphyliniformia</taxon>
        <taxon>Silphidae</taxon>
        <taxon>Nicrophorinae</taxon>
        <taxon>Nicrophorus</taxon>
    </lineage>
</organism>
<evidence type="ECO:0000256" key="2">
    <source>
        <dbReference type="ARBA" id="ARBA00022771"/>
    </source>
</evidence>
<accession>A0ABM1N190</accession>
<dbReference type="PANTHER" id="PTHR45877:SF2">
    <property type="entry name" value="E3 UBIQUITIN-PROTEIN LIGASE SINA-RELATED"/>
    <property type="match status" value="1"/>
</dbReference>